<keyword evidence="2" id="KW-1185">Reference proteome</keyword>
<protein>
    <submittedName>
        <fullName evidence="1">Uncharacterized protein</fullName>
    </submittedName>
</protein>
<gene>
    <name evidence="1" type="ORF">ACEU3E_26630</name>
</gene>
<name>A0ABV4V6Q1_9BACL</name>
<reference evidence="1 2" key="1">
    <citation type="submission" date="2024-09" db="EMBL/GenBank/DDBJ databases">
        <authorList>
            <person name="Makale K.P.P."/>
            <person name="Makhzoum A."/>
            <person name="Rantong G."/>
            <person name="Rahube T.O."/>
        </authorList>
    </citation>
    <scope>NUCLEOTIDE SEQUENCE [LARGE SCALE GENOMIC DNA]</scope>
    <source>
        <strain evidence="1 2">KM_D13</strain>
    </source>
</reference>
<proteinExistence type="predicted"/>
<organism evidence="1 2">
    <name type="scientific">Paenibacillus oleatilyticus</name>
    <dbReference type="NCBI Taxonomy" id="2594886"/>
    <lineage>
        <taxon>Bacteria</taxon>
        <taxon>Bacillati</taxon>
        <taxon>Bacillota</taxon>
        <taxon>Bacilli</taxon>
        <taxon>Bacillales</taxon>
        <taxon>Paenibacillaceae</taxon>
        <taxon>Paenibacillus</taxon>
    </lineage>
</organism>
<accession>A0ABV4V6Q1</accession>
<dbReference type="Pfam" id="PF23140">
    <property type="entry name" value="Gp80"/>
    <property type="match status" value="1"/>
</dbReference>
<sequence>MNISDFLASRMLNGVFRNTAYTFPATVHVALYTSDPMAADTGQEVSGGAYTRKAVTFTASALENGKQTIKNTADIEFPIATADWGTVTHIGIRDAATGGNLLYFGALTAPRTILSGDRFKLLANSLVLTLR</sequence>
<dbReference type="InterPro" id="IPR056908">
    <property type="entry name" value="Gp80-like"/>
</dbReference>
<comment type="caution">
    <text evidence="1">The sequence shown here is derived from an EMBL/GenBank/DDBJ whole genome shotgun (WGS) entry which is preliminary data.</text>
</comment>
<evidence type="ECO:0000313" key="1">
    <source>
        <dbReference type="EMBL" id="MFB0845768.1"/>
    </source>
</evidence>
<dbReference type="EMBL" id="JBHDLN010000016">
    <property type="protein sequence ID" value="MFB0845768.1"/>
    <property type="molecule type" value="Genomic_DNA"/>
</dbReference>
<dbReference type="Proteomes" id="UP001575622">
    <property type="component" value="Unassembled WGS sequence"/>
</dbReference>
<dbReference type="RefSeq" id="WP_373955815.1">
    <property type="nucleotide sequence ID" value="NZ_JBHDLN010000016.1"/>
</dbReference>
<evidence type="ECO:0000313" key="2">
    <source>
        <dbReference type="Proteomes" id="UP001575622"/>
    </source>
</evidence>